<proteinExistence type="predicted"/>
<organism evidence="1 2">
    <name type="scientific">Mixta gaviniae</name>
    <dbReference type="NCBI Taxonomy" id="665914"/>
    <lineage>
        <taxon>Bacteria</taxon>
        <taxon>Pseudomonadati</taxon>
        <taxon>Pseudomonadota</taxon>
        <taxon>Gammaproteobacteria</taxon>
        <taxon>Enterobacterales</taxon>
        <taxon>Erwiniaceae</taxon>
        <taxon>Mixta</taxon>
    </lineage>
</organism>
<dbReference type="EMBL" id="CP026377">
    <property type="protein sequence ID" value="AUX95160.1"/>
    <property type="molecule type" value="Genomic_DNA"/>
</dbReference>
<accession>A0A2L0IKP3</accession>
<reference evidence="1 2" key="1">
    <citation type="submission" date="2018-01" db="EMBL/GenBank/DDBJ databases">
        <title>Complete and assembled Genome of Pantoea gaviniae DSM22758T.</title>
        <authorList>
            <person name="Stevens M.J.A."/>
            <person name="Zurfluh K."/>
            <person name="Stephan R."/>
        </authorList>
    </citation>
    <scope>NUCLEOTIDE SEQUENCE [LARGE SCALE GENOMIC DNA]</scope>
    <source>
        <strain evidence="1 2">DSM 22758</strain>
    </source>
</reference>
<dbReference type="AlphaFoldDB" id="A0A2L0IKP3"/>
<protein>
    <submittedName>
        <fullName evidence="1">Uncharacterized protein</fullName>
    </submittedName>
</protein>
<evidence type="ECO:0000313" key="2">
    <source>
        <dbReference type="Proteomes" id="UP000238365"/>
    </source>
</evidence>
<keyword evidence="2" id="KW-1185">Reference proteome</keyword>
<dbReference type="Proteomes" id="UP000238365">
    <property type="component" value="Chromosome"/>
</dbReference>
<evidence type="ECO:0000313" key="1">
    <source>
        <dbReference type="EMBL" id="AUX95160.1"/>
    </source>
</evidence>
<dbReference type="KEGG" id="pgz:C2E15_20260"/>
<name>A0A2L0IKP3_9GAMM</name>
<sequence>MAVMAIVLTLVDCQMMKVANQRAGFKESDWWLYYAYVDKDIKDAPRIAKDYYFRFRMMDGPSPEMSTVVYRDATETAALESYLKRLGYQYVSADEWGSRWEREGRSNPKFYLWQSKANRIVRLTKYIF</sequence>
<gene>
    <name evidence="1" type="ORF">C2E15_20260</name>
</gene>